<reference evidence="2 3" key="1">
    <citation type="submission" date="2020-08" db="EMBL/GenBank/DDBJ databases">
        <title>Genomic Encyclopedia of Type Strains, Phase III (KMG-III): the genomes of soil and plant-associated and newly described type strains.</title>
        <authorList>
            <person name="Whitman W."/>
        </authorList>
    </citation>
    <scope>NUCLEOTIDE SEQUENCE [LARGE SCALE GENOMIC DNA]</scope>
    <source>
        <strain evidence="2 3">CECT 3313</strain>
    </source>
</reference>
<evidence type="ECO:0000313" key="2">
    <source>
        <dbReference type="EMBL" id="MBB5926027.1"/>
    </source>
</evidence>
<comment type="caution">
    <text evidence="2">The sequence shown here is derived from an EMBL/GenBank/DDBJ whole genome shotgun (WGS) entry which is preliminary data.</text>
</comment>
<accession>A0A7W9UP68</accession>
<gene>
    <name evidence="2" type="ORF">FHS34_001481</name>
</gene>
<dbReference type="EMBL" id="JACHJK010000002">
    <property type="protein sequence ID" value="MBB5926027.1"/>
    <property type="molecule type" value="Genomic_DNA"/>
</dbReference>
<evidence type="ECO:0000256" key="1">
    <source>
        <dbReference type="SAM" id="MobiDB-lite"/>
    </source>
</evidence>
<organism evidence="2 3">
    <name type="scientific">Streptomyces echinatus</name>
    <dbReference type="NCBI Taxonomy" id="67293"/>
    <lineage>
        <taxon>Bacteria</taxon>
        <taxon>Bacillati</taxon>
        <taxon>Actinomycetota</taxon>
        <taxon>Actinomycetes</taxon>
        <taxon>Kitasatosporales</taxon>
        <taxon>Streptomycetaceae</taxon>
        <taxon>Streptomyces</taxon>
    </lineage>
</organism>
<proteinExistence type="predicted"/>
<name>A0A7W9UP68_9ACTN</name>
<feature type="region of interest" description="Disordered" evidence="1">
    <location>
        <begin position="32"/>
        <end position="59"/>
    </location>
</feature>
<dbReference type="Proteomes" id="UP000585836">
    <property type="component" value="Unassembled WGS sequence"/>
</dbReference>
<evidence type="ECO:0000313" key="3">
    <source>
        <dbReference type="Proteomes" id="UP000585836"/>
    </source>
</evidence>
<sequence>MVRGLHDGRQAVPVRRCGERWAGRATPETGECCGEVADQGSHGDSSRTERQFSTVGSVL</sequence>
<protein>
    <submittedName>
        <fullName evidence="2">Uncharacterized protein</fullName>
    </submittedName>
</protein>
<dbReference type="AlphaFoldDB" id="A0A7W9UP68"/>
<keyword evidence="3" id="KW-1185">Reference proteome</keyword>